<dbReference type="OrthoDB" id="433124at2759"/>
<feature type="transmembrane region" description="Helical" evidence="7">
    <location>
        <begin position="94"/>
        <end position="112"/>
    </location>
</feature>
<keyword evidence="4 7" id="KW-0256">Endoplasmic reticulum</keyword>
<dbReference type="InterPro" id="IPR033118">
    <property type="entry name" value="EXPERA"/>
</dbReference>
<dbReference type="STRING" id="246409.I1BYI0"/>
<proteinExistence type="inferred from homology"/>
<feature type="domain" description="EXPERA" evidence="8">
    <location>
        <begin position="11"/>
        <end position="141"/>
    </location>
</feature>
<evidence type="ECO:0000256" key="4">
    <source>
        <dbReference type="ARBA" id="ARBA00022824"/>
    </source>
</evidence>
<dbReference type="PANTHER" id="PTHR31204">
    <property type="entry name" value="SIGMA INTRACELLULAR RECEPTOR 2"/>
    <property type="match status" value="1"/>
</dbReference>
<organism evidence="9 10">
    <name type="scientific">Rhizopus delemar (strain RA 99-880 / ATCC MYA-4621 / FGSC 9543 / NRRL 43880)</name>
    <name type="common">Mucormycosis agent</name>
    <name type="synonym">Rhizopus arrhizus var. delemar</name>
    <dbReference type="NCBI Taxonomy" id="246409"/>
    <lineage>
        <taxon>Eukaryota</taxon>
        <taxon>Fungi</taxon>
        <taxon>Fungi incertae sedis</taxon>
        <taxon>Mucoromycota</taxon>
        <taxon>Mucoromycotina</taxon>
        <taxon>Mucoromycetes</taxon>
        <taxon>Mucorales</taxon>
        <taxon>Mucorineae</taxon>
        <taxon>Rhizopodaceae</taxon>
        <taxon>Rhizopus</taxon>
    </lineage>
</organism>
<dbReference type="GeneID" id="93612936"/>
<dbReference type="PANTHER" id="PTHR31204:SF1">
    <property type="entry name" value="SIGMA INTRACELLULAR RECEPTOR 2"/>
    <property type="match status" value="1"/>
</dbReference>
<reference evidence="9 10" key="1">
    <citation type="journal article" date="2009" name="PLoS Genet.">
        <title>Genomic analysis of the basal lineage fungus Rhizopus oryzae reveals a whole-genome duplication.</title>
        <authorList>
            <person name="Ma L.-J."/>
            <person name="Ibrahim A.S."/>
            <person name="Skory C."/>
            <person name="Grabherr M.G."/>
            <person name="Burger G."/>
            <person name="Butler M."/>
            <person name="Elias M."/>
            <person name="Idnurm A."/>
            <person name="Lang B.F."/>
            <person name="Sone T."/>
            <person name="Abe A."/>
            <person name="Calvo S.E."/>
            <person name="Corrochano L.M."/>
            <person name="Engels R."/>
            <person name="Fu J."/>
            <person name="Hansberg W."/>
            <person name="Kim J.-M."/>
            <person name="Kodira C.D."/>
            <person name="Koehrsen M.J."/>
            <person name="Liu B."/>
            <person name="Miranda-Saavedra D."/>
            <person name="O'Leary S."/>
            <person name="Ortiz-Castellanos L."/>
            <person name="Poulter R."/>
            <person name="Rodriguez-Romero J."/>
            <person name="Ruiz-Herrera J."/>
            <person name="Shen Y.-Q."/>
            <person name="Zeng Q."/>
            <person name="Galagan J."/>
            <person name="Birren B.W."/>
            <person name="Cuomo C.A."/>
            <person name="Wickes B.L."/>
        </authorList>
    </citation>
    <scope>NUCLEOTIDE SEQUENCE [LARGE SCALE GENOMIC DNA]</scope>
    <source>
        <strain evidence="10">RA 99-880 / ATCC MYA-4621 / FGSC 9543 / NRRL 43880</strain>
    </source>
</reference>
<dbReference type="RefSeq" id="XP_067516656.1">
    <property type="nucleotide sequence ID" value="XM_067660555.1"/>
</dbReference>
<comment type="subcellular location">
    <subcellularLocation>
        <location evidence="1">Endoplasmic reticulum membrane</location>
        <topology evidence="1">Multi-pass membrane protein</topology>
    </subcellularLocation>
</comment>
<evidence type="ECO:0000259" key="8">
    <source>
        <dbReference type="PROSITE" id="PS51751"/>
    </source>
</evidence>
<evidence type="ECO:0000256" key="6">
    <source>
        <dbReference type="ARBA" id="ARBA00023136"/>
    </source>
</evidence>
<dbReference type="VEuPathDB" id="FungiDB:RO3G_05965"/>
<evidence type="ECO:0000313" key="10">
    <source>
        <dbReference type="Proteomes" id="UP000009138"/>
    </source>
</evidence>
<feature type="transmembrane region" description="Helical" evidence="7">
    <location>
        <begin position="66"/>
        <end position="87"/>
    </location>
</feature>
<evidence type="ECO:0000256" key="1">
    <source>
        <dbReference type="ARBA" id="ARBA00004477"/>
    </source>
</evidence>
<keyword evidence="6 7" id="KW-0472">Membrane</keyword>
<dbReference type="Proteomes" id="UP000009138">
    <property type="component" value="Unassembled WGS sequence"/>
</dbReference>
<dbReference type="FunCoup" id="I1BYI0">
    <property type="interactions" value="147"/>
</dbReference>
<evidence type="ECO:0000256" key="7">
    <source>
        <dbReference type="PIRNR" id="PIRNR031032"/>
    </source>
</evidence>
<keyword evidence="5 7" id="KW-1133">Transmembrane helix</keyword>
<evidence type="ECO:0000256" key="3">
    <source>
        <dbReference type="ARBA" id="ARBA00022692"/>
    </source>
</evidence>
<dbReference type="Pfam" id="PF05241">
    <property type="entry name" value="EBP"/>
    <property type="match status" value="1"/>
</dbReference>
<name>I1BYI0_RHIO9</name>
<gene>
    <name evidence="9" type="ORF">RO3G_05965</name>
</gene>
<dbReference type="eggNOG" id="KOG0012">
    <property type="taxonomic scope" value="Eukaryota"/>
</dbReference>
<protein>
    <recommendedName>
        <fullName evidence="7">Efficient mitochondria targeting-associated protein 19</fullName>
    </recommendedName>
</protein>
<sequence length="163" mass="18913">MTKSGLLSRPLDLIYFVYFATHIPITLCIDLQTFCPSSWVPNTLVDLFHFYKITFKDPLMGSSEPMYWYLSFLVCELVIQLPFFFAACYGLFKVYGAHVTTTVLPTLAEVMLNPTYSLVSQERWVLFGFYFPYFLLPFIMLIDSYRCVNQSISLAQSKKSKIQ</sequence>
<dbReference type="EMBL" id="CH476735">
    <property type="protein sequence ID" value="EIE81260.1"/>
    <property type="molecule type" value="Genomic_DNA"/>
</dbReference>
<dbReference type="OMA" id="EFKDPMV"/>
<evidence type="ECO:0000313" key="9">
    <source>
        <dbReference type="EMBL" id="EIE81260.1"/>
    </source>
</evidence>
<dbReference type="InParanoid" id="I1BYI0"/>
<accession>I1BYI0</accession>
<dbReference type="InterPro" id="IPR051987">
    <property type="entry name" value="Sigma-2_receptor-like"/>
</dbReference>
<feature type="transmembrane region" description="Helical" evidence="7">
    <location>
        <begin position="12"/>
        <end position="34"/>
    </location>
</feature>
<dbReference type="PROSITE" id="PS51751">
    <property type="entry name" value="EXPERA"/>
    <property type="match status" value="1"/>
</dbReference>
<dbReference type="GO" id="GO:0005789">
    <property type="term" value="C:endoplasmic reticulum membrane"/>
    <property type="evidence" value="ECO:0007669"/>
    <property type="project" value="UniProtKB-SubCell"/>
</dbReference>
<keyword evidence="3 7" id="KW-0812">Transmembrane</keyword>
<comment type="similarity">
    <text evidence="2">Belongs to the TMEM97/sigma-2 receptor family.</text>
</comment>
<evidence type="ECO:0000256" key="5">
    <source>
        <dbReference type="ARBA" id="ARBA00022989"/>
    </source>
</evidence>
<dbReference type="AlphaFoldDB" id="I1BYI0"/>
<evidence type="ECO:0000256" key="2">
    <source>
        <dbReference type="ARBA" id="ARBA00009096"/>
    </source>
</evidence>
<keyword evidence="10" id="KW-1185">Reference proteome</keyword>
<dbReference type="InterPro" id="IPR016964">
    <property type="entry name" value="Sigma2_recept"/>
</dbReference>
<dbReference type="PIRSF" id="PIRSF031032">
    <property type="entry name" value="TMP_97_prd"/>
    <property type="match status" value="1"/>
</dbReference>
<feature type="transmembrane region" description="Helical" evidence="7">
    <location>
        <begin position="124"/>
        <end position="142"/>
    </location>
</feature>